<proteinExistence type="predicted"/>
<dbReference type="GO" id="GO:0008080">
    <property type="term" value="F:N-acetyltransferase activity"/>
    <property type="evidence" value="ECO:0007669"/>
    <property type="project" value="UniProtKB-ARBA"/>
</dbReference>
<sequence length="98" mass="11466">MERISVAPDLFYVAIEKESGKMAGFLDGIATDEMVFRDEFFTDASLHNPKGRNIMLLGLDVLPEFRKIGLAREIVWNYCRREEKKERKRLVLTCNEKR</sequence>
<name>A0A1I6KCV8_9FIRM</name>
<dbReference type="InterPro" id="IPR051635">
    <property type="entry name" value="SNAT-like"/>
</dbReference>
<dbReference type="Pfam" id="PF00583">
    <property type="entry name" value="Acetyltransf_1"/>
    <property type="match status" value="1"/>
</dbReference>
<dbReference type="AlphaFoldDB" id="A0A1I6KCV8"/>
<feature type="domain" description="N-acetyltransferase" evidence="3">
    <location>
        <begin position="8"/>
        <end position="94"/>
    </location>
</feature>
<dbReference type="PANTHER" id="PTHR10908">
    <property type="entry name" value="SEROTONIN N-ACETYLTRANSFERASE"/>
    <property type="match status" value="1"/>
</dbReference>
<protein>
    <recommendedName>
        <fullName evidence="3">N-acetyltransferase domain-containing protein</fullName>
    </recommendedName>
</protein>
<dbReference type="EMBL" id="FOZC01000017">
    <property type="protein sequence ID" value="SFR89059.1"/>
    <property type="molecule type" value="Genomic_DNA"/>
</dbReference>
<evidence type="ECO:0000256" key="2">
    <source>
        <dbReference type="ARBA" id="ARBA00023315"/>
    </source>
</evidence>
<reference evidence="4 5" key="1">
    <citation type="submission" date="2016-10" db="EMBL/GenBank/DDBJ databases">
        <authorList>
            <person name="de Groot N.N."/>
        </authorList>
    </citation>
    <scope>NUCLEOTIDE SEQUENCE [LARGE SCALE GENOMIC DNA]</scope>
    <source>
        <strain evidence="4 5">F</strain>
    </source>
</reference>
<dbReference type="Proteomes" id="UP000214760">
    <property type="component" value="Unassembled WGS sequence"/>
</dbReference>
<keyword evidence="1" id="KW-0808">Transferase</keyword>
<accession>A0A1I6KCV8</accession>
<dbReference type="RefSeq" id="WP_330372142.1">
    <property type="nucleotide sequence ID" value="NZ_FOZC01000017.1"/>
</dbReference>
<gene>
    <name evidence="4" type="ORF">SAMN02910262_02442</name>
</gene>
<dbReference type="Gene3D" id="3.40.630.30">
    <property type="match status" value="1"/>
</dbReference>
<evidence type="ECO:0000313" key="5">
    <source>
        <dbReference type="Proteomes" id="UP000214760"/>
    </source>
</evidence>
<dbReference type="SUPFAM" id="SSF55729">
    <property type="entry name" value="Acyl-CoA N-acyltransferases (Nat)"/>
    <property type="match status" value="1"/>
</dbReference>
<dbReference type="PANTHER" id="PTHR10908:SF0">
    <property type="entry name" value="SEROTONIN N-ACETYLTRANSFERASE"/>
    <property type="match status" value="1"/>
</dbReference>
<dbReference type="InterPro" id="IPR000182">
    <property type="entry name" value="GNAT_dom"/>
</dbReference>
<evidence type="ECO:0000256" key="1">
    <source>
        <dbReference type="ARBA" id="ARBA00022679"/>
    </source>
</evidence>
<evidence type="ECO:0000313" key="4">
    <source>
        <dbReference type="EMBL" id="SFR89059.1"/>
    </source>
</evidence>
<dbReference type="InterPro" id="IPR016181">
    <property type="entry name" value="Acyl_CoA_acyltransferase"/>
</dbReference>
<organism evidence="4 5">
    <name type="scientific">[Clostridium] aminophilum</name>
    <dbReference type="NCBI Taxonomy" id="1526"/>
    <lineage>
        <taxon>Bacteria</taxon>
        <taxon>Bacillati</taxon>
        <taxon>Bacillota</taxon>
        <taxon>Clostridia</taxon>
        <taxon>Lachnospirales</taxon>
        <taxon>Lachnospiraceae</taxon>
    </lineage>
</organism>
<evidence type="ECO:0000259" key="3">
    <source>
        <dbReference type="Pfam" id="PF00583"/>
    </source>
</evidence>
<keyword evidence="2" id="KW-0012">Acyltransferase</keyword>